<dbReference type="RefSeq" id="XP_013385731.1">
    <property type="nucleotide sequence ID" value="XM_013530277.1"/>
</dbReference>
<evidence type="ECO:0000313" key="14">
    <source>
        <dbReference type="RefSeq" id="XP_013385731.1"/>
    </source>
</evidence>
<dbReference type="GO" id="GO:0005886">
    <property type="term" value="C:plasma membrane"/>
    <property type="evidence" value="ECO:0007669"/>
    <property type="project" value="UniProtKB-SubCell"/>
</dbReference>
<dbReference type="STRING" id="7574.A0A1S3HJU9"/>
<dbReference type="RefSeq" id="XP_013385734.1">
    <property type="nucleotide sequence ID" value="XM_013530280.1"/>
</dbReference>
<evidence type="ECO:0000256" key="7">
    <source>
        <dbReference type="ARBA" id="ARBA00023170"/>
    </source>
</evidence>
<evidence type="ECO:0000313" key="17">
    <source>
        <dbReference type="RefSeq" id="XP_013385734.1"/>
    </source>
</evidence>
<dbReference type="SUPFAM" id="SSF81321">
    <property type="entry name" value="Family A G protein-coupled receptor-like"/>
    <property type="match status" value="1"/>
</dbReference>
<keyword evidence="13" id="KW-1185">Reference proteome</keyword>
<evidence type="ECO:0000256" key="1">
    <source>
        <dbReference type="ARBA" id="ARBA00004651"/>
    </source>
</evidence>
<evidence type="ECO:0000256" key="4">
    <source>
        <dbReference type="ARBA" id="ARBA00022989"/>
    </source>
</evidence>
<gene>
    <name evidence="14 15 16 17" type="primary">LOC106155423</name>
</gene>
<evidence type="ECO:0000259" key="12">
    <source>
        <dbReference type="PROSITE" id="PS50262"/>
    </source>
</evidence>
<reference evidence="14 15" key="1">
    <citation type="submission" date="2025-04" db="UniProtKB">
        <authorList>
            <consortium name="RefSeq"/>
        </authorList>
    </citation>
    <scope>IDENTIFICATION</scope>
    <source>
        <tissue evidence="14 15">Gonads</tissue>
    </source>
</reference>
<keyword evidence="8" id="KW-0325">Glycoprotein</keyword>
<feature type="domain" description="G-protein coupled receptors family 1 profile" evidence="12">
    <location>
        <begin position="63"/>
        <end position="569"/>
    </location>
</feature>
<feature type="transmembrane region" description="Helical" evidence="11">
    <location>
        <begin position="164"/>
        <end position="184"/>
    </location>
</feature>
<dbReference type="OMA" id="AIIQEHS"/>
<proteinExistence type="inferred from homology"/>
<dbReference type="Proteomes" id="UP000085678">
    <property type="component" value="Unplaced"/>
</dbReference>
<keyword evidence="9 10" id="KW-0807">Transducer</keyword>
<dbReference type="RefSeq" id="XP_013385733.1">
    <property type="nucleotide sequence ID" value="XM_013530279.1"/>
</dbReference>
<dbReference type="InterPro" id="IPR017452">
    <property type="entry name" value="GPCR_Rhodpsn_7TM"/>
</dbReference>
<evidence type="ECO:0000256" key="8">
    <source>
        <dbReference type="ARBA" id="ARBA00023180"/>
    </source>
</evidence>
<comment type="similarity">
    <text evidence="10">Belongs to the G-protein coupled receptor 1 family.</text>
</comment>
<dbReference type="AlphaFoldDB" id="A0A1S3HJU9"/>
<name>A0A1S3HJU9_LINAN</name>
<keyword evidence="3 10" id="KW-0812">Transmembrane</keyword>
<feature type="transmembrane region" description="Helical" evidence="11">
    <location>
        <begin position="550"/>
        <end position="572"/>
    </location>
</feature>
<dbReference type="InterPro" id="IPR000276">
    <property type="entry name" value="GPCR_Rhodpsn"/>
</dbReference>
<evidence type="ECO:0000256" key="9">
    <source>
        <dbReference type="ARBA" id="ARBA00023224"/>
    </source>
</evidence>
<keyword evidence="2" id="KW-1003">Cell membrane</keyword>
<evidence type="ECO:0000256" key="2">
    <source>
        <dbReference type="ARBA" id="ARBA00022475"/>
    </source>
</evidence>
<dbReference type="PROSITE" id="PS00237">
    <property type="entry name" value="G_PROTEIN_RECEP_F1_1"/>
    <property type="match status" value="1"/>
</dbReference>
<dbReference type="Pfam" id="PF00001">
    <property type="entry name" value="7tm_1"/>
    <property type="match status" value="2"/>
</dbReference>
<dbReference type="Gene3D" id="1.20.1070.10">
    <property type="entry name" value="Rhodopsin 7-helix transmembrane proteins"/>
    <property type="match status" value="2"/>
</dbReference>
<evidence type="ECO:0000313" key="16">
    <source>
        <dbReference type="RefSeq" id="XP_013385733.1"/>
    </source>
</evidence>
<dbReference type="RefSeq" id="XP_013385732.1">
    <property type="nucleotide sequence ID" value="XM_013530278.1"/>
</dbReference>
<dbReference type="PANTHER" id="PTHR24248">
    <property type="entry name" value="ADRENERGIC RECEPTOR-RELATED G-PROTEIN COUPLED RECEPTOR"/>
    <property type="match status" value="1"/>
</dbReference>
<feature type="transmembrane region" description="Helical" evidence="11">
    <location>
        <begin position="517"/>
        <end position="538"/>
    </location>
</feature>
<evidence type="ECO:0000256" key="10">
    <source>
        <dbReference type="RuleBase" id="RU000688"/>
    </source>
</evidence>
<feature type="transmembrane region" description="Helical" evidence="11">
    <location>
        <begin position="123"/>
        <end position="143"/>
    </location>
</feature>
<feature type="transmembrane region" description="Helical" evidence="11">
    <location>
        <begin position="282"/>
        <end position="301"/>
    </location>
</feature>
<evidence type="ECO:0000313" key="13">
    <source>
        <dbReference type="Proteomes" id="UP000085678"/>
    </source>
</evidence>
<evidence type="ECO:0000256" key="5">
    <source>
        <dbReference type="ARBA" id="ARBA00023040"/>
    </source>
</evidence>
<evidence type="ECO:0000256" key="11">
    <source>
        <dbReference type="SAM" id="Phobius"/>
    </source>
</evidence>
<sequence length="603" mass="67788">MANDTTAYTTLTWVSNVTPARGAGEDLIPPHCQGPSGHANMCSWQFILLTTTLVILEFMVVLGNILVIVATVKFRRLRRRITNSFIASLAVADLLLGIFVLPLSITNEVSKHWVFGPLICDMWLAVDVWLSTASILNLCVISFDRYLAITRPIKYMSRMTKRMARFLIAGAWLLAFLVCFPPLLGWTDRHFGQPITEVTLSPKKVTQRDANLTVFKMTMETSTVQFTKDNYQLHTNRLNKLEDVGQIYKNVTPHKLNSSNGMMSNGESMHSCNLVAEPGYRIFSALGSFYIPLVFLLFFYWRIYRAASKTNLAIRQGEKITRSSAIGNEKSDDVVTLRIHRGRDSSLSSCKYSLEKPPPINQLSRSSEVSDEDSIENVTEIPELGSVQSYESLAHVHSVNGTEVAVTKCVVSNCKLNVDGENSETTTTSSHHNSEDIDVYSDVGLVLKPYFVLQKIKTEKNAITRALTATASPTRRRIQQNNSSANLANRYSMRAIRRQNLKKAIKRAQRETKAAKTVAIIVGAFVLCWLPFFVVYLIGAFCVLCVPESLFTIFFWIGYCNSAINPCIYAFFSKDYRQAFFALTTCKRHFMQHSGQSIFQTNG</sequence>
<evidence type="ECO:0000256" key="3">
    <source>
        <dbReference type="ARBA" id="ARBA00022692"/>
    </source>
</evidence>
<dbReference type="SMART" id="SM01381">
    <property type="entry name" value="7TM_GPCR_Srsx"/>
    <property type="match status" value="1"/>
</dbReference>
<feature type="transmembrane region" description="Helical" evidence="11">
    <location>
        <begin position="84"/>
        <end position="103"/>
    </location>
</feature>
<keyword evidence="7 10" id="KW-0675">Receptor</keyword>
<protein>
    <submittedName>
        <fullName evidence="14 15">Octopamine receptor Oamb</fullName>
    </submittedName>
</protein>
<dbReference type="GO" id="GO:0004930">
    <property type="term" value="F:G protein-coupled receptor activity"/>
    <property type="evidence" value="ECO:0007669"/>
    <property type="project" value="UniProtKB-KW"/>
</dbReference>
<dbReference type="OrthoDB" id="6358729at2759"/>
<comment type="subcellular location">
    <subcellularLocation>
        <location evidence="1">Cell membrane</location>
        <topology evidence="1">Multi-pass membrane protein</topology>
    </subcellularLocation>
</comment>
<organism evidence="13 14">
    <name type="scientific">Lingula anatina</name>
    <name type="common">Brachiopod</name>
    <name type="synonym">Lingula unguis</name>
    <dbReference type="NCBI Taxonomy" id="7574"/>
    <lineage>
        <taxon>Eukaryota</taxon>
        <taxon>Metazoa</taxon>
        <taxon>Spiralia</taxon>
        <taxon>Lophotrochozoa</taxon>
        <taxon>Brachiopoda</taxon>
        <taxon>Linguliformea</taxon>
        <taxon>Lingulata</taxon>
        <taxon>Lingulida</taxon>
        <taxon>Linguloidea</taxon>
        <taxon>Lingulidae</taxon>
        <taxon>Lingula</taxon>
    </lineage>
</organism>
<dbReference type="PROSITE" id="PS50262">
    <property type="entry name" value="G_PROTEIN_RECEP_F1_2"/>
    <property type="match status" value="1"/>
</dbReference>
<evidence type="ECO:0000256" key="6">
    <source>
        <dbReference type="ARBA" id="ARBA00023136"/>
    </source>
</evidence>
<keyword evidence="5 10" id="KW-0297">G-protein coupled receptor</keyword>
<dbReference type="PRINTS" id="PR00237">
    <property type="entry name" value="GPCRRHODOPSN"/>
</dbReference>
<dbReference type="PANTHER" id="PTHR24248:SF174">
    <property type="entry name" value="TYRAMINE_OCTOPAMINE RECEPTOR"/>
    <property type="match status" value="1"/>
</dbReference>
<accession>A0A1S3HJU9</accession>
<dbReference type="KEGG" id="lak:106155423"/>
<keyword evidence="4 11" id="KW-1133">Transmembrane helix</keyword>
<dbReference type="GeneID" id="106155423"/>
<keyword evidence="6 11" id="KW-0472">Membrane</keyword>
<feature type="transmembrane region" description="Helical" evidence="11">
    <location>
        <begin position="46"/>
        <end position="72"/>
    </location>
</feature>
<evidence type="ECO:0000313" key="15">
    <source>
        <dbReference type="RefSeq" id="XP_013385732.1"/>
    </source>
</evidence>